<gene>
    <name evidence="1" type="ORF">PSON_ATCC_30995.1.T3750003</name>
</gene>
<dbReference type="EMBL" id="CAJJDN010000375">
    <property type="protein sequence ID" value="CAD8131104.1"/>
    <property type="molecule type" value="Genomic_DNA"/>
</dbReference>
<reference evidence="1" key="1">
    <citation type="submission" date="2021-01" db="EMBL/GenBank/DDBJ databases">
        <authorList>
            <consortium name="Genoscope - CEA"/>
            <person name="William W."/>
        </authorList>
    </citation>
    <scope>NUCLEOTIDE SEQUENCE</scope>
</reference>
<dbReference type="AlphaFoldDB" id="A0A8S1RXB2"/>
<sequence>MVRGWAMMYCQHREGIQINWSSGGGLYDQQGNQIKIEKWILELFQNKYFFKASLLGLCLLFYQIYAQEQQLFTIQNFNKLDVKTGQICSISVFLAVIRFNFEYTYKQSNFICQIHQQQQENQKFDQAIMLEKFALIFSIFFTFSYIKLTHQQNENSNIIETIIRGNYLNVLTSNSGSLISSKNKNQLLKIMMESSQETQFINCYQNLVLYGVTKDSLFKQISYKNMN</sequence>
<protein>
    <submittedName>
        <fullName evidence="1">Uncharacterized protein</fullName>
    </submittedName>
</protein>
<comment type="caution">
    <text evidence="1">The sequence shown here is derived from an EMBL/GenBank/DDBJ whole genome shotgun (WGS) entry which is preliminary data.</text>
</comment>
<dbReference type="Proteomes" id="UP000692954">
    <property type="component" value="Unassembled WGS sequence"/>
</dbReference>
<accession>A0A8S1RXB2</accession>
<evidence type="ECO:0000313" key="1">
    <source>
        <dbReference type="EMBL" id="CAD8131104.1"/>
    </source>
</evidence>
<evidence type="ECO:0000313" key="2">
    <source>
        <dbReference type="Proteomes" id="UP000692954"/>
    </source>
</evidence>
<proteinExistence type="predicted"/>
<organism evidence="1 2">
    <name type="scientific">Paramecium sonneborni</name>
    <dbReference type="NCBI Taxonomy" id="65129"/>
    <lineage>
        <taxon>Eukaryota</taxon>
        <taxon>Sar</taxon>
        <taxon>Alveolata</taxon>
        <taxon>Ciliophora</taxon>
        <taxon>Intramacronucleata</taxon>
        <taxon>Oligohymenophorea</taxon>
        <taxon>Peniculida</taxon>
        <taxon>Parameciidae</taxon>
        <taxon>Paramecium</taxon>
    </lineage>
</organism>
<name>A0A8S1RXB2_9CILI</name>
<keyword evidence="2" id="KW-1185">Reference proteome</keyword>